<comment type="caution">
    <text evidence="2">The sequence shown here is derived from an EMBL/GenBank/DDBJ whole genome shotgun (WGS) entry which is preliminary data.</text>
</comment>
<dbReference type="EMBL" id="JAKWBI020000188">
    <property type="protein sequence ID" value="KAJ2899786.1"/>
    <property type="molecule type" value="Genomic_DNA"/>
</dbReference>
<protein>
    <submittedName>
        <fullName evidence="2">Uncharacterized protein</fullName>
    </submittedName>
</protein>
<organism evidence="2 3">
    <name type="scientific">Zalerion maritima</name>
    <dbReference type="NCBI Taxonomy" id="339359"/>
    <lineage>
        <taxon>Eukaryota</taxon>
        <taxon>Fungi</taxon>
        <taxon>Dikarya</taxon>
        <taxon>Ascomycota</taxon>
        <taxon>Pezizomycotina</taxon>
        <taxon>Sordariomycetes</taxon>
        <taxon>Lulworthiomycetidae</taxon>
        <taxon>Lulworthiales</taxon>
        <taxon>Lulworthiaceae</taxon>
        <taxon>Zalerion</taxon>
    </lineage>
</organism>
<evidence type="ECO:0000256" key="1">
    <source>
        <dbReference type="SAM" id="SignalP"/>
    </source>
</evidence>
<feature type="signal peptide" evidence="1">
    <location>
        <begin position="1"/>
        <end position="17"/>
    </location>
</feature>
<feature type="chain" id="PRO_5042204652" evidence="1">
    <location>
        <begin position="18"/>
        <end position="128"/>
    </location>
</feature>
<gene>
    <name evidence="2" type="ORF">MKZ38_002799</name>
</gene>
<evidence type="ECO:0000313" key="2">
    <source>
        <dbReference type="EMBL" id="KAJ2899786.1"/>
    </source>
</evidence>
<reference evidence="2" key="1">
    <citation type="submission" date="2022-07" db="EMBL/GenBank/DDBJ databases">
        <title>Draft genome sequence of Zalerion maritima ATCC 34329, a (micro)plastics degrading marine fungus.</title>
        <authorList>
            <person name="Paco A."/>
            <person name="Goncalves M.F.M."/>
            <person name="Rocha-Santos T.A.P."/>
            <person name="Alves A."/>
        </authorList>
    </citation>
    <scope>NUCLEOTIDE SEQUENCE</scope>
    <source>
        <strain evidence="2">ATCC 34329</strain>
    </source>
</reference>
<keyword evidence="3" id="KW-1185">Reference proteome</keyword>
<dbReference type="Proteomes" id="UP001201980">
    <property type="component" value="Unassembled WGS sequence"/>
</dbReference>
<accession>A0AAD5WS73</accession>
<evidence type="ECO:0000313" key="3">
    <source>
        <dbReference type="Proteomes" id="UP001201980"/>
    </source>
</evidence>
<proteinExistence type="predicted"/>
<keyword evidence="1" id="KW-0732">Signal</keyword>
<dbReference type="AlphaFoldDB" id="A0AAD5WS73"/>
<name>A0AAD5WS73_9PEZI</name>
<sequence length="128" mass="14311">MKLTILFSASLLSTATGAAIQQPKPRETYPLGFEACTETNWTGFCKHYEDVVEGQCYSLVEDFAGKGGISSVRVDEHSYCHMYPNDHCDPGSGNDDDELNVRGSYWDLGYPEIFWDGKPQSFSCEEGY</sequence>